<proteinExistence type="inferred from homology"/>
<dbReference type="GO" id="GO:0043822">
    <property type="term" value="F:ribonuclease M5 activity"/>
    <property type="evidence" value="ECO:0007669"/>
    <property type="project" value="UniProtKB-UniRule"/>
</dbReference>
<comment type="similarity">
    <text evidence="11">Belongs to the ribonuclease M5 family.</text>
</comment>
<organism evidence="14 15">
    <name type="scientific">Exiguobacterium oxidotolerans</name>
    <dbReference type="NCBI Taxonomy" id="223958"/>
    <lineage>
        <taxon>Bacteria</taxon>
        <taxon>Bacillati</taxon>
        <taxon>Bacillota</taxon>
        <taxon>Bacilli</taxon>
        <taxon>Bacillales</taxon>
        <taxon>Bacillales Family XII. Incertae Sedis</taxon>
        <taxon>Exiguobacterium</taxon>
    </lineage>
</organism>
<dbReference type="PANTHER" id="PTHR39156:SF2">
    <property type="entry name" value="DNA PRIMASE (BACTERIAL TYPE) AND SMALL PRIMASE-LIKE PROTEINS"/>
    <property type="match status" value="1"/>
</dbReference>
<keyword evidence="6 11" id="KW-0699">rRNA-binding</keyword>
<evidence type="ECO:0000256" key="2">
    <source>
        <dbReference type="ARBA" id="ARBA00022517"/>
    </source>
</evidence>
<keyword evidence="15" id="KW-1185">Reference proteome</keyword>
<evidence type="ECO:0000256" key="12">
    <source>
        <dbReference type="NCBIfam" id="TIGR00334"/>
    </source>
</evidence>
<comment type="subcellular location">
    <subcellularLocation>
        <location evidence="11">Cytoplasm</location>
    </subcellularLocation>
</comment>
<dbReference type="GO" id="GO:0005737">
    <property type="term" value="C:cytoplasm"/>
    <property type="evidence" value="ECO:0007669"/>
    <property type="project" value="UniProtKB-SubCell"/>
</dbReference>
<evidence type="ECO:0000259" key="13">
    <source>
        <dbReference type="PROSITE" id="PS50880"/>
    </source>
</evidence>
<dbReference type="EMBL" id="CABWKQ010000006">
    <property type="protein sequence ID" value="VWX33875.1"/>
    <property type="molecule type" value="Genomic_DNA"/>
</dbReference>
<dbReference type="GO" id="GO:0046872">
    <property type="term" value="F:metal ion binding"/>
    <property type="evidence" value="ECO:0007669"/>
    <property type="project" value="UniProtKB-KW"/>
</dbReference>
<dbReference type="EC" id="3.1.26.8" evidence="11 12"/>
<evidence type="ECO:0000256" key="8">
    <source>
        <dbReference type="ARBA" id="ARBA00022801"/>
    </source>
</evidence>
<gene>
    <name evidence="11 14" type="primary">rnmV</name>
    <name evidence="14" type="ORF">EXIGUO9Y_140033</name>
</gene>
<dbReference type="Pfam" id="PF13331">
    <property type="entry name" value="DUF4093"/>
    <property type="match status" value="1"/>
</dbReference>
<comment type="function">
    <text evidence="11">Required for correct processing of both the 5' and 3' ends of 5S rRNA precursor. Cleaves both sides of a double-stranded region yielding mature 5S rRNA in one step.</text>
</comment>
<keyword evidence="9" id="KW-0460">Magnesium</keyword>
<dbReference type="HAMAP" id="MF_01469">
    <property type="entry name" value="RNase_M5"/>
    <property type="match status" value="1"/>
</dbReference>
<keyword evidence="4 11" id="KW-0540">Nuclease</keyword>
<evidence type="ECO:0000313" key="14">
    <source>
        <dbReference type="EMBL" id="VWX33875.1"/>
    </source>
</evidence>
<dbReference type="Pfam" id="PF01751">
    <property type="entry name" value="Toprim"/>
    <property type="match status" value="1"/>
</dbReference>
<reference evidence="14 15" key="1">
    <citation type="submission" date="2019-10" db="EMBL/GenBank/DDBJ databases">
        <authorList>
            <person name="Karimi E."/>
        </authorList>
    </citation>
    <scope>NUCLEOTIDE SEQUENCE [LARGE SCALE GENOMIC DNA]</scope>
    <source>
        <strain evidence="14">Exiguobacterium sp. 9Y</strain>
    </source>
</reference>
<dbReference type="PROSITE" id="PS50880">
    <property type="entry name" value="TOPRIM"/>
    <property type="match status" value="1"/>
</dbReference>
<dbReference type="AlphaFoldDB" id="A0A653I4H5"/>
<comment type="catalytic activity">
    <reaction evidence="11">
        <text>Endonucleolytic cleavage of RNA, removing 21 and 42 nucleotides, respectively, from the 5'- and 3'-termini of a 5S-rRNA precursor.</text>
        <dbReference type="EC" id="3.1.26.8"/>
    </reaction>
</comment>
<keyword evidence="5" id="KW-0479">Metal-binding</keyword>
<dbReference type="FunFam" id="3.40.1360.10:FF:000006">
    <property type="entry name" value="Ribonuclease M5"/>
    <property type="match status" value="1"/>
</dbReference>
<evidence type="ECO:0000256" key="4">
    <source>
        <dbReference type="ARBA" id="ARBA00022722"/>
    </source>
</evidence>
<dbReference type="InterPro" id="IPR006171">
    <property type="entry name" value="TOPRIM_dom"/>
</dbReference>
<evidence type="ECO:0000256" key="9">
    <source>
        <dbReference type="ARBA" id="ARBA00022842"/>
    </source>
</evidence>
<evidence type="ECO:0000256" key="7">
    <source>
        <dbReference type="ARBA" id="ARBA00022759"/>
    </source>
</evidence>
<protein>
    <recommendedName>
        <fullName evidence="11 12">Ribonuclease M5</fullName>
        <ecNumber evidence="11 12">3.1.26.8</ecNumber>
    </recommendedName>
    <alternativeName>
        <fullName evidence="11">RNase M5</fullName>
    </alternativeName>
    <alternativeName>
        <fullName evidence="11">Ribosomal RNA terminal maturase M5</fullName>
    </alternativeName>
</protein>
<evidence type="ECO:0000256" key="11">
    <source>
        <dbReference type="HAMAP-Rule" id="MF_01469"/>
    </source>
</evidence>
<keyword evidence="2 11" id="KW-0690">Ribosome biogenesis</keyword>
<evidence type="ECO:0000256" key="3">
    <source>
        <dbReference type="ARBA" id="ARBA00022552"/>
    </source>
</evidence>
<dbReference type="Proteomes" id="UP000439752">
    <property type="component" value="Unassembled WGS sequence"/>
</dbReference>
<keyword evidence="10 11" id="KW-0694">RNA-binding</keyword>
<dbReference type="SUPFAM" id="SSF110455">
    <property type="entry name" value="Toprim domain"/>
    <property type="match status" value="1"/>
</dbReference>
<dbReference type="InterPro" id="IPR025156">
    <property type="entry name" value="RNase_M5_C"/>
</dbReference>
<dbReference type="Gene3D" id="3.40.1360.10">
    <property type="match status" value="1"/>
</dbReference>
<evidence type="ECO:0000313" key="15">
    <source>
        <dbReference type="Proteomes" id="UP000439752"/>
    </source>
</evidence>
<dbReference type="InterPro" id="IPR004466">
    <property type="entry name" value="RNase_M5"/>
</dbReference>
<evidence type="ECO:0000256" key="6">
    <source>
        <dbReference type="ARBA" id="ARBA00022730"/>
    </source>
</evidence>
<keyword evidence="3 11" id="KW-0698">rRNA processing</keyword>
<evidence type="ECO:0000256" key="5">
    <source>
        <dbReference type="ARBA" id="ARBA00022723"/>
    </source>
</evidence>
<dbReference type="SMART" id="SM00493">
    <property type="entry name" value="TOPRIM"/>
    <property type="match status" value="1"/>
</dbReference>
<dbReference type="NCBIfam" id="TIGR00334">
    <property type="entry name" value="5S_RNA_mat_M5"/>
    <property type="match status" value="1"/>
</dbReference>
<keyword evidence="7 11" id="KW-0255">Endonuclease</keyword>
<keyword evidence="1 11" id="KW-0963">Cytoplasm</keyword>
<evidence type="ECO:0000256" key="1">
    <source>
        <dbReference type="ARBA" id="ARBA00022490"/>
    </source>
</evidence>
<accession>A0A653I4H5</accession>
<keyword evidence="8 11" id="KW-0378">Hydrolase</keyword>
<dbReference type="InterPro" id="IPR034141">
    <property type="entry name" value="TOPRIM_RNase_M5-like"/>
</dbReference>
<name>A0A653I4H5_9BACL</name>
<dbReference type="PANTHER" id="PTHR39156">
    <property type="entry name" value="RIBONUCLEASE M5"/>
    <property type="match status" value="1"/>
</dbReference>
<dbReference type="CDD" id="cd01027">
    <property type="entry name" value="TOPRIM_RNase_M5_like"/>
    <property type="match status" value="1"/>
</dbReference>
<dbReference type="GO" id="GO:0006364">
    <property type="term" value="P:rRNA processing"/>
    <property type="evidence" value="ECO:0007669"/>
    <property type="project" value="UniProtKB-UniRule"/>
</dbReference>
<evidence type="ECO:0000256" key="10">
    <source>
        <dbReference type="ARBA" id="ARBA00022884"/>
    </source>
</evidence>
<feature type="domain" description="Toprim" evidence="13">
    <location>
        <begin position="23"/>
        <end position="114"/>
    </location>
</feature>
<dbReference type="GO" id="GO:0019843">
    <property type="term" value="F:rRNA binding"/>
    <property type="evidence" value="ECO:0007669"/>
    <property type="project" value="UniProtKB-KW"/>
</dbReference>
<sequence>METGTITEVFEEGGEELMQKRLKEVIVVEGRDDTTRLQEVFNVDTIETNGSAVNEQTLQRIEKALERRGVIVFTDPDFPGDRIRARINERVPGCKQAYLPRADAKDKRGKIGVEHASPQAIERALAAVYETEEVHIAEVTRDMILAADLIGGPSASSRRRRLGQLLAIGEPNAKQLVKRVASIRITKEEWDAALRQLEEEQD</sequence>